<reference evidence="1" key="1">
    <citation type="journal article" date="2020" name="Nature">
        <title>Giant virus diversity and host interactions through global metagenomics.</title>
        <authorList>
            <person name="Schulz F."/>
            <person name="Roux S."/>
            <person name="Paez-Espino D."/>
            <person name="Jungbluth S."/>
            <person name="Walsh D.A."/>
            <person name="Denef V.J."/>
            <person name="McMahon K.D."/>
            <person name="Konstantinidis K.T."/>
            <person name="Eloe-Fadrosh E.A."/>
            <person name="Kyrpides N.C."/>
            <person name="Woyke T."/>
        </authorList>
    </citation>
    <scope>NUCLEOTIDE SEQUENCE</scope>
    <source>
        <strain evidence="1">GVMAG-M-3300023184-60</strain>
    </source>
</reference>
<dbReference type="AlphaFoldDB" id="A0A6C0IBP1"/>
<sequence>MIIDIEEITNILSSKKIKITGCIHVGLQSYIEDDIYNRRLGIETANIVWIDASSEIPHKSITLDTLFERNNIDVSKYNFWRLDIKETELLALEGAMKSIKHLQALYVAVNSAVITELDALLTPYNFKRYLTKITIDKLGEALYILDT</sequence>
<accession>A0A6C0IBP1</accession>
<evidence type="ECO:0000313" key="1">
    <source>
        <dbReference type="EMBL" id="QHT89433.1"/>
    </source>
</evidence>
<proteinExistence type="predicted"/>
<protein>
    <submittedName>
        <fullName evidence="1">Uncharacterized protein</fullName>
    </submittedName>
</protein>
<organism evidence="1">
    <name type="scientific">viral metagenome</name>
    <dbReference type="NCBI Taxonomy" id="1070528"/>
    <lineage>
        <taxon>unclassified sequences</taxon>
        <taxon>metagenomes</taxon>
        <taxon>organismal metagenomes</taxon>
    </lineage>
</organism>
<name>A0A6C0IBP1_9ZZZZ</name>
<dbReference type="EMBL" id="MN740140">
    <property type="protein sequence ID" value="QHT89433.1"/>
    <property type="molecule type" value="Genomic_DNA"/>
</dbReference>